<organism evidence="1 2">
    <name type="scientific">Sphingobacterium paucimobilis HER1398</name>
    <dbReference type="NCBI Taxonomy" id="1346330"/>
    <lineage>
        <taxon>Bacteria</taxon>
        <taxon>Pseudomonadati</taxon>
        <taxon>Bacteroidota</taxon>
        <taxon>Sphingobacteriia</taxon>
        <taxon>Sphingobacteriales</taxon>
        <taxon>Sphingobacteriaceae</taxon>
        <taxon>Sphingobacterium</taxon>
    </lineage>
</organism>
<gene>
    <name evidence="1" type="ORF">M472_15365</name>
</gene>
<dbReference type="EMBL" id="ATDL01000009">
    <property type="protein sequence ID" value="ERJ60141.1"/>
    <property type="molecule type" value="Genomic_DNA"/>
</dbReference>
<protein>
    <recommendedName>
        <fullName evidence="3">Carbohydrate-binding domain-containing protein</fullName>
    </recommendedName>
</protein>
<sequence length="115" mass="13188">MQYKLTFFTIVFAGMLTQSYAQKNKQPQVQQTSIWMEGFEADGKLDEWQQPLQAYNDDTHIAYSLANDATYLYLAVKSKRAMKIRDGGITLDAKTKKNRLRSRFLTISPTTGVKI</sequence>
<evidence type="ECO:0000313" key="2">
    <source>
        <dbReference type="Proteomes" id="UP000016584"/>
    </source>
</evidence>
<comment type="caution">
    <text evidence="1">The sequence shown here is derived from an EMBL/GenBank/DDBJ whole genome shotgun (WGS) entry which is preliminary data.</text>
</comment>
<name>U2HEG0_9SPHI</name>
<keyword evidence="2" id="KW-1185">Reference proteome</keyword>
<dbReference type="Proteomes" id="UP000016584">
    <property type="component" value="Unassembled WGS sequence"/>
</dbReference>
<dbReference type="AlphaFoldDB" id="U2HEG0"/>
<dbReference type="STRING" id="1346330.M472_15365"/>
<dbReference type="OrthoDB" id="1523672at2"/>
<dbReference type="PATRIC" id="fig|1346330.5.peg.1340"/>
<reference evidence="1 2" key="1">
    <citation type="journal article" date="2013" name="Genome Announc.">
        <title>The Draft Genome Sequence of Sphingomonas paucimobilis Strain HER1398 (Proteobacteria), Host to the Giant PAU Phage, Indicates That It Is a Member of the Genus Sphingobacterium (Bacteroidetes).</title>
        <authorList>
            <person name="White R.A.III."/>
            <person name="Suttle C.A."/>
        </authorList>
    </citation>
    <scope>NUCLEOTIDE SEQUENCE [LARGE SCALE GENOMIC DNA]</scope>
    <source>
        <strain evidence="1 2">HER1398</strain>
    </source>
</reference>
<accession>U2HEG0</accession>
<evidence type="ECO:0000313" key="1">
    <source>
        <dbReference type="EMBL" id="ERJ60141.1"/>
    </source>
</evidence>
<proteinExistence type="predicted"/>
<dbReference type="RefSeq" id="WP_021069519.1">
    <property type="nucleotide sequence ID" value="NZ_ATDL01000009.1"/>
</dbReference>
<evidence type="ECO:0008006" key="3">
    <source>
        <dbReference type="Google" id="ProtNLM"/>
    </source>
</evidence>